<reference evidence="2 3" key="1">
    <citation type="submission" date="2019-11" db="EMBL/GenBank/DDBJ databases">
        <title>Draft genome of Amycolatopsis RM579.</title>
        <authorList>
            <person name="Duangmal K."/>
            <person name="Mingma R."/>
        </authorList>
    </citation>
    <scope>NUCLEOTIDE SEQUENCE [LARGE SCALE GENOMIC DNA]</scope>
    <source>
        <strain evidence="2 3">RM579</strain>
    </source>
</reference>
<accession>A0A6N7ZBF5</accession>
<evidence type="ECO:0000313" key="3">
    <source>
        <dbReference type="Proteomes" id="UP000440096"/>
    </source>
</evidence>
<dbReference type="PROSITE" id="PS51708">
    <property type="entry name" value="CHAD"/>
    <property type="match status" value="1"/>
</dbReference>
<dbReference type="PANTHER" id="PTHR39339:SF1">
    <property type="entry name" value="CHAD DOMAIN-CONTAINING PROTEIN"/>
    <property type="match status" value="1"/>
</dbReference>
<comment type="caution">
    <text evidence="2">The sequence shown here is derived from an EMBL/GenBank/DDBJ whole genome shotgun (WGS) entry which is preliminary data.</text>
</comment>
<proteinExistence type="predicted"/>
<dbReference type="AlphaFoldDB" id="A0A6N7ZBF5"/>
<dbReference type="InterPro" id="IPR007899">
    <property type="entry name" value="CHAD_dom"/>
</dbReference>
<dbReference type="InterPro" id="IPR038186">
    <property type="entry name" value="CHAD_dom_sf"/>
</dbReference>
<evidence type="ECO:0000313" key="2">
    <source>
        <dbReference type="EMBL" id="MTD59104.1"/>
    </source>
</evidence>
<sequence>MSWVPPRRTERRTRVVAAPAPMKRTEGEYRVSIWLTYTRQLPLMTLRNAAVPTDVTLRWLGRPNRGEPAELAQALAAISEHYTITLGPRRVRTASYLDTADWRLRRRGLVLTHEGASGPGSLVLAPHTVKLTEPPVWPARAEALPDGELRDAVANAMWVRAIAPKVRSRTVTREIMLHDGDGEEVGRIEWAEATAVHPVRVAPLPRVTVSPAPGRRRDRKEIVRLLLATGEFERLDSTAYDDLLHACGLPEEKPHTEIAPGMPADVAIATALLGFAGELAANVDGTIDDIDPEYLHELRVAVRRTRSVLKIAGDVLPGELAARYRERFKELGDLTTPSRDLDVYLIEFATLTAGLTVGTPTDLAPFEAHLRRHRADARKALVRGLRAPRFARALDSWRATLQGVAESGRSAMTVDELATERLRRLTKRVRREATAITPASSAEQVHDLRKRCKELRYALEVFQPVCDPAVHRGVLKDLKRLQDVLGAFQDGEVQSHSLRVYAQEMLDAGRPPAATVLAMGELLATYVRQETQARHDLTAAVHDFVARSGRFSSLVR</sequence>
<protein>
    <submittedName>
        <fullName evidence="2">CHAD domain-containing protein</fullName>
    </submittedName>
</protein>
<organism evidence="2 3">
    <name type="scientific">Amycolatopsis pithecellobii</name>
    <dbReference type="NCBI Taxonomy" id="664692"/>
    <lineage>
        <taxon>Bacteria</taxon>
        <taxon>Bacillati</taxon>
        <taxon>Actinomycetota</taxon>
        <taxon>Actinomycetes</taxon>
        <taxon>Pseudonocardiales</taxon>
        <taxon>Pseudonocardiaceae</taxon>
        <taxon>Amycolatopsis</taxon>
    </lineage>
</organism>
<dbReference type="Pfam" id="PF05235">
    <property type="entry name" value="CHAD"/>
    <property type="match status" value="1"/>
</dbReference>
<evidence type="ECO:0000259" key="1">
    <source>
        <dbReference type="PROSITE" id="PS51708"/>
    </source>
</evidence>
<keyword evidence="3" id="KW-1185">Reference proteome</keyword>
<feature type="domain" description="CHAD" evidence="1">
    <location>
        <begin position="260"/>
        <end position="550"/>
    </location>
</feature>
<dbReference type="Gene3D" id="1.40.20.10">
    <property type="entry name" value="CHAD domain"/>
    <property type="match status" value="1"/>
</dbReference>
<dbReference type="SMART" id="SM00880">
    <property type="entry name" value="CHAD"/>
    <property type="match status" value="1"/>
</dbReference>
<dbReference type="EMBL" id="WMBA01000088">
    <property type="protein sequence ID" value="MTD59104.1"/>
    <property type="molecule type" value="Genomic_DNA"/>
</dbReference>
<name>A0A6N7ZBF5_9PSEU</name>
<dbReference type="PANTHER" id="PTHR39339">
    <property type="entry name" value="SLR1444 PROTEIN"/>
    <property type="match status" value="1"/>
</dbReference>
<dbReference type="Proteomes" id="UP000440096">
    <property type="component" value="Unassembled WGS sequence"/>
</dbReference>
<gene>
    <name evidence="2" type="ORF">GKO32_34745</name>
</gene>
<dbReference type="OrthoDB" id="9777271at2"/>